<feature type="compositionally biased region" description="Polar residues" evidence="1">
    <location>
        <begin position="35"/>
        <end position="66"/>
    </location>
</feature>
<sequence>MNDELEKTANFFFPVDNQGMKQKFVHTRRLLKHPVQSNVSNPSTQITTSKRSSDNSGVEGQHTPPQISGIRKRSELQISSEVRQSKNYRIFSSNINQRSSYPQQFSFGDKFQFINEFIQMKDEQQSPPFKQLKKLPEIFQQRNSSQGFRQALRIHSGQSKRETMSNFVQEIDCPKKQCMQQLQLKQTINKQQLRGTQIKLPNIGQPVSFLQTKQQLKMINRIFSGKRDQ</sequence>
<proteinExistence type="predicted"/>
<protein>
    <submittedName>
        <fullName evidence="2">Uncharacterized protein</fullName>
    </submittedName>
</protein>
<evidence type="ECO:0000256" key="1">
    <source>
        <dbReference type="SAM" id="MobiDB-lite"/>
    </source>
</evidence>
<feature type="region of interest" description="Disordered" evidence="1">
    <location>
        <begin position="32"/>
        <end position="72"/>
    </location>
</feature>
<keyword evidence="3" id="KW-1185">Reference proteome</keyword>
<organism evidence="2 3">
    <name type="scientific">Paramecium primaurelia</name>
    <dbReference type="NCBI Taxonomy" id="5886"/>
    <lineage>
        <taxon>Eukaryota</taxon>
        <taxon>Sar</taxon>
        <taxon>Alveolata</taxon>
        <taxon>Ciliophora</taxon>
        <taxon>Intramacronucleata</taxon>
        <taxon>Oligohymenophorea</taxon>
        <taxon>Peniculida</taxon>
        <taxon>Parameciidae</taxon>
        <taxon>Paramecium</taxon>
    </lineage>
</organism>
<dbReference type="EMBL" id="CAJJDM010000033">
    <property type="protein sequence ID" value="CAD8062989.1"/>
    <property type="molecule type" value="Genomic_DNA"/>
</dbReference>
<evidence type="ECO:0000313" key="2">
    <source>
        <dbReference type="EMBL" id="CAD8062989.1"/>
    </source>
</evidence>
<dbReference type="OMA" id="CPKKQCM"/>
<accession>A0A8S1L698</accession>
<name>A0A8S1L698_PARPR</name>
<comment type="caution">
    <text evidence="2">The sequence shown here is derived from an EMBL/GenBank/DDBJ whole genome shotgun (WGS) entry which is preliminary data.</text>
</comment>
<dbReference type="AlphaFoldDB" id="A0A8S1L698"/>
<reference evidence="2" key="1">
    <citation type="submission" date="2021-01" db="EMBL/GenBank/DDBJ databases">
        <authorList>
            <consortium name="Genoscope - CEA"/>
            <person name="William W."/>
        </authorList>
    </citation>
    <scope>NUCLEOTIDE SEQUENCE</scope>
</reference>
<evidence type="ECO:0000313" key="3">
    <source>
        <dbReference type="Proteomes" id="UP000688137"/>
    </source>
</evidence>
<dbReference type="Proteomes" id="UP000688137">
    <property type="component" value="Unassembled WGS sequence"/>
</dbReference>
<gene>
    <name evidence="2" type="ORF">PPRIM_AZ9-3.1.T0340093</name>
</gene>